<proteinExistence type="predicted"/>
<reference evidence="2 3" key="2">
    <citation type="journal article" date="2023" name="ChemBioChem">
        <title>Acyltransferase Domain Exchange between Two Independent Type I Polyketide Synthases in the Same Producer Strain of Macrolide Antibiotics.</title>
        <authorList>
            <person name="Kudo F."/>
            <person name="Kishikawa K."/>
            <person name="Tsuboi K."/>
            <person name="Kido T."/>
            <person name="Usui T."/>
            <person name="Hashimoto J."/>
            <person name="Shin-Ya K."/>
            <person name="Miyanaga A."/>
            <person name="Eguchi T."/>
        </authorList>
    </citation>
    <scope>NUCLEOTIDE SEQUENCE [LARGE SCALE GENOMIC DNA]</scope>
    <source>
        <strain evidence="2 3">A-8890</strain>
    </source>
</reference>
<evidence type="ECO:0008006" key="4">
    <source>
        <dbReference type="Google" id="ProtNLM"/>
    </source>
</evidence>
<name>A0ABN5W7T7_9ACTN</name>
<dbReference type="Proteomes" id="UP001321542">
    <property type="component" value="Chromosome"/>
</dbReference>
<evidence type="ECO:0000256" key="1">
    <source>
        <dbReference type="SAM" id="MobiDB-lite"/>
    </source>
</evidence>
<sequence length="119" mass="12098">MTLVASPAGSSSRPTIISSLAIVFALADVQAEEDVDAAGVDHVQAPALRLVRPATATSCHIHVTESSSGRGEAGAQAPHQRSVDASGPGDTTPRIINNTGGEVMPDPKAGGPVAEPRRR</sequence>
<organism evidence="2 3">
    <name type="scientific">Streptomyces graminofaciens</name>
    <dbReference type="NCBI Taxonomy" id="68212"/>
    <lineage>
        <taxon>Bacteria</taxon>
        <taxon>Bacillati</taxon>
        <taxon>Actinomycetota</taxon>
        <taxon>Actinomycetes</taxon>
        <taxon>Kitasatosporales</taxon>
        <taxon>Streptomycetaceae</taxon>
        <taxon>Streptomyces</taxon>
    </lineage>
</organism>
<accession>A0ABN5W7T7</accession>
<evidence type="ECO:0000313" key="3">
    <source>
        <dbReference type="Proteomes" id="UP001321542"/>
    </source>
</evidence>
<reference evidence="2 3" key="1">
    <citation type="journal article" date="2010" name="ChemBioChem">
        <title>Cloning and characterization of the biosynthetic gene cluster of 16-membered macrolide antibiotic FD-891: involvement of a dual functional cytochrome P450 monooxygenase catalyzing epoxidation and hydroxylation.</title>
        <authorList>
            <person name="Kudo F."/>
            <person name="Motegi A."/>
            <person name="Mizoue K."/>
            <person name="Eguchi T."/>
        </authorList>
    </citation>
    <scope>NUCLEOTIDE SEQUENCE [LARGE SCALE GENOMIC DNA]</scope>
    <source>
        <strain evidence="2 3">A-8890</strain>
    </source>
</reference>
<protein>
    <recommendedName>
        <fullName evidence="4">Secreted protein</fullName>
    </recommendedName>
</protein>
<dbReference type="RefSeq" id="WP_286259714.1">
    <property type="nucleotide sequence ID" value="NZ_AP018448.1"/>
</dbReference>
<feature type="region of interest" description="Disordered" evidence="1">
    <location>
        <begin position="62"/>
        <end position="119"/>
    </location>
</feature>
<gene>
    <name evidence="2" type="ORF">SGFS_104460</name>
</gene>
<keyword evidence="3" id="KW-1185">Reference proteome</keyword>
<evidence type="ECO:0000313" key="2">
    <source>
        <dbReference type="EMBL" id="BBC39152.1"/>
    </source>
</evidence>
<dbReference type="EMBL" id="AP018448">
    <property type="protein sequence ID" value="BBC39152.1"/>
    <property type="molecule type" value="Genomic_DNA"/>
</dbReference>